<organism evidence="2">
    <name type="scientific">Timema cristinae</name>
    <name type="common">Walking stick</name>
    <dbReference type="NCBI Taxonomy" id="61476"/>
    <lineage>
        <taxon>Eukaryota</taxon>
        <taxon>Metazoa</taxon>
        <taxon>Ecdysozoa</taxon>
        <taxon>Arthropoda</taxon>
        <taxon>Hexapoda</taxon>
        <taxon>Insecta</taxon>
        <taxon>Pterygota</taxon>
        <taxon>Neoptera</taxon>
        <taxon>Polyneoptera</taxon>
        <taxon>Phasmatodea</taxon>
        <taxon>Timematodea</taxon>
        <taxon>Timematoidea</taxon>
        <taxon>Timematidae</taxon>
        <taxon>Timema</taxon>
    </lineage>
</organism>
<accession>A0A7R9D3L1</accession>
<protein>
    <submittedName>
        <fullName evidence="2">Uncharacterized protein</fullName>
    </submittedName>
</protein>
<dbReference type="AlphaFoldDB" id="A0A7R9D3L1"/>
<sequence>MGEAAGISSPQAKEQRTRSSHSGYVHLACGPIASSHTSEEASLPPPINGSIKAEQRLAGSFEVKLVLKEWDVDPWDLSQPKLNSLCTEQSVKEQLVKSLHKNHDEGNAMEVAILDPLSFGTQLMRDPINPFMKE</sequence>
<reference evidence="2" key="1">
    <citation type="submission" date="2020-11" db="EMBL/GenBank/DDBJ databases">
        <authorList>
            <person name="Tran Van P."/>
        </authorList>
    </citation>
    <scope>NUCLEOTIDE SEQUENCE</scope>
</reference>
<name>A0A7R9D3L1_TIMCR</name>
<proteinExistence type="predicted"/>
<gene>
    <name evidence="2" type="ORF">TCEB3V08_LOCUS8507</name>
</gene>
<dbReference type="EMBL" id="OC319822">
    <property type="protein sequence ID" value="CAD7406400.1"/>
    <property type="molecule type" value="Genomic_DNA"/>
</dbReference>
<evidence type="ECO:0000256" key="1">
    <source>
        <dbReference type="SAM" id="MobiDB-lite"/>
    </source>
</evidence>
<feature type="region of interest" description="Disordered" evidence="1">
    <location>
        <begin position="1"/>
        <end position="22"/>
    </location>
</feature>
<evidence type="ECO:0000313" key="2">
    <source>
        <dbReference type="EMBL" id="CAD7406400.1"/>
    </source>
</evidence>